<reference evidence="3 4" key="1">
    <citation type="submission" date="2021-03" db="EMBL/GenBank/DDBJ databases">
        <title>Fibrella sp. HMF5405 genome sequencing and assembly.</title>
        <authorList>
            <person name="Kang H."/>
            <person name="Kim H."/>
            <person name="Bae S."/>
            <person name="Joh K."/>
        </authorList>
    </citation>
    <scope>NUCLEOTIDE SEQUENCE [LARGE SCALE GENOMIC DNA]</scope>
    <source>
        <strain evidence="3 4">HMF5405</strain>
    </source>
</reference>
<dbReference type="Gene3D" id="2.60.120.260">
    <property type="entry name" value="Galactose-binding domain-like"/>
    <property type="match status" value="1"/>
</dbReference>
<proteinExistence type="predicted"/>
<keyword evidence="1" id="KW-1133">Transmembrane helix</keyword>
<evidence type="ECO:0000313" key="4">
    <source>
        <dbReference type="Proteomes" id="UP000664628"/>
    </source>
</evidence>
<dbReference type="EMBL" id="JAFMYW010000013">
    <property type="protein sequence ID" value="MBO0952798.1"/>
    <property type="molecule type" value="Genomic_DNA"/>
</dbReference>
<dbReference type="RefSeq" id="WP_207332748.1">
    <property type="nucleotide sequence ID" value="NZ_JAFMYW010000013.1"/>
</dbReference>
<evidence type="ECO:0000256" key="1">
    <source>
        <dbReference type="SAM" id="Phobius"/>
    </source>
</evidence>
<organism evidence="3 4">
    <name type="scientific">Fibrella forsythiae</name>
    <dbReference type="NCBI Taxonomy" id="2817061"/>
    <lineage>
        <taxon>Bacteria</taxon>
        <taxon>Pseudomonadati</taxon>
        <taxon>Bacteroidota</taxon>
        <taxon>Cytophagia</taxon>
        <taxon>Cytophagales</taxon>
        <taxon>Spirosomataceae</taxon>
        <taxon>Fibrella</taxon>
    </lineage>
</organism>
<sequence length="426" mass="47323">MHVRTHFLIPFFLCFLPAYTVAQQAFLYKAQVGPVAASGYHRIELPPDLVGRLHEGLGDIRLYDGRKREIPYVMTRQTGVQATAFITYEVVRKTNVPNVSTTIVVKRPSRQPITALGVESQNTEVEKKATLSGSHDGNVWYALDDGIRLGNNTNATTTATLQTITFPLTDYTYFRLVVNDSTSAPLNIRRIGNYGQTNASAHYTPIPGLQFTQHDSSDHYTYLVLNRPSPARIDRLTIHVSNPAQFRRQAAFGHKFTETVARKRHQRPVLRQSFDPLIPFTLSSTGDTTITLPSVLTEKLCLRIANNDDAPLRVGRINAAQVTTYLTANLQAATTYQLQFGSMLAPGPVYDLAFFNDQLSGTLPIASVSNLTNWSGSPLSTSADESTDPFEFHQIALWVAILGIILLMGVMTYRMLTGMTREQQDA</sequence>
<keyword evidence="4" id="KW-1185">Reference proteome</keyword>
<gene>
    <name evidence="3" type="ORF">J2I46_29740</name>
</gene>
<accession>A0ABS3JTN0</accession>
<protein>
    <recommendedName>
        <fullName evidence="5">DUF3999 family protein</fullName>
    </recommendedName>
</protein>
<feature type="signal peptide" evidence="2">
    <location>
        <begin position="1"/>
        <end position="22"/>
    </location>
</feature>
<evidence type="ECO:0000256" key="2">
    <source>
        <dbReference type="SAM" id="SignalP"/>
    </source>
</evidence>
<evidence type="ECO:0008006" key="5">
    <source>
        <dbReference type="Google" id="ProtNLM"/>
    </source>
</evidence>
<comment type="caution">
    <text evidence="3">The sequence shown here is derived from an EMBL/GenBank/DDBJ whole genome shotgun (WGS) entry which is preliminary data.</text>
</comment>
<dbReference type="Proteomes" id="UP000664628">
    <property type="component" value="Unassembled WGS sequence"/>
</dbReference>
<feature type="chain" id="PRO_5046110366" description="DUF3999 family protein" evidence="2">
    <location>
        <begin position="23"/>
        <end position="426"/>
    </location>
</feature>
<keyword evidence="1" id="KW-0472">Membrane</keyword>
<feature type="transmembrane region" description="Helical" evidence="1">
    <location>
        <begin position="395"/>
        <end position="416"/>
    </location>
</feature>
<keyword evidence="2" id="KW-0732">Signal</keyword>
<evidence type="ECO:0000313" key="3">
    <source>
        <dbReference type="EMBL" id="MBO0952798.1"/>
    </source>
</evidence>
<name>A0ABS3JTN0_9BACT</name>
<keyword evidence="1" id="KW-0812">Transmembrane</keyword>